<gene>
    <name evidence="1" type="ORF">PXEA_LOCUS18491</name>
</gene>
<organism evidence="1 2">
    <name type="scientific">Protopolystoma xenopodis</name>
    <dbReference type="NCBI Taxonomy" id="117903"/>
    <lineage>
        <taxon>Eukaryota</taxon>
        <taxon>Metazoa</taxon>
        <taxon>Spiralia</taxon>
        <taxon>Lophotrochozoa</taxon>
        <taxon>Platyhelminthes</taxon>
        <taxon>Monogenea</taxon>
        <taxon>Polyopisthocotylea</taxon>
        <taxon>Polystomatidea</taxon>
        <taxon>Polystomatidae</taxon>
        <taxon>Protopolystoma</taxon>
    </lineage>
</organism>
<protein>
    <submittedName>
        <fullName evidence="1">Uncharacterized protein</fullName>
    </submittedName>
</protein>
<accession>A0A3S5A1B8</accession>
<dbReference type="EMBL" id="CAAALY010071369">
    <property type="protein sequence ID" value="VEL25051.1"/>
    <property type="molecule type" value="Genomic_DNA"/>
</dbReference>
<name>A0A3S5A1B8_9PLAT</name>
<dbReference type="AlphaFoldDB" id="A0A3S5A1B8"/>
<dbReference type="OrthoDB" id="29221at2759"/>
<keyword evidence="2" id="KW-1185">Reference proteome</keyword>
<sequence>MHFSEHLIKLAELNAAKAKKLALERRILQAAARGLTHLCVIRVPENYGDLSASSVSGAIYQAALSAYSRRVDKTEAAVMEEIRLQRRFSTPPETARMQLEPSTSMLPIHIDVLQVLSLRPLSYLVF</sequence>
<dbReference type="Proteomes" id="UP000784294">
    <property type="component" value="Unassembled WGS sequence"/>
</dbReference>
<evidence type="ECO:0000313" key="1">
    <source>
        <dbReference type="EMBL" id="VEL25051.1"/>
    </source>
</evidence>
<comment type="caution">
    <text evidence="1">The sequence shown here is derived from an EMBL/GenBank/DDBJ whole genome shotgun (WGS) entry which is preliminary data.</text>
</comment>
<evidence type="ECO:0000313" key="2">
    <source>
        <dbReference type="Proteomes" id="UP000784294"/>
    </source>
</evidence>
<proteinExistence type="predicted"/>
<reference evidence="1" key="1">
    <citation type="submission" date="2018-11" db="EMBL/GenBank/DDBJ databases">
        <authorList>
            <consortium name="Pathogen Informatics"/>
        </authorList>
    </citation>
    <scope>NUCLEOTIDE SEQUENCE</scope>
</reference>